<reference evidence="2 3" key="1">
    <citation type="journal article" date="2013" name="PLoS ONE">
        <title>Predicting the Proteins of Angomonas deanei, Strigomonas culicis and Their Respective Endosymbionts Reveals New Aspects of the Trypanosomatidae Family.</title>
        <authorList>
            <person name="Motta M.C."/>
            <person name="Martins A.C."/>
            <person name="de Souza S.S."/>
            <person name="Catta-Preta C.M."/>
            <person name="Silva R."/>
            <person name="Klein C.C."/>
            <person name="de Almeida L.G."/>
            <person name="de Lima Cunha O."/>
            <person name="Ciapina L.P."/>
            <person name="Brocchi M."/>
            <person name="Colabardini A.C."/>
            <person name="de Araujo Lima B."/>
            <person name="Machado C.R."/>
            <person name="de Almeida Soares C.M."/>
            <person name="Probst C.M."/>
            <person name="de Menezes C.B."/>
            <person name="Thompson C.E."/>
            <person name="Bartholomeu D.C."/>
            <person name="Gradia D.F."/>
            <person name="Pavoni D.P."/>
            <person name="Grisard E.C."/>
            <person name="Fantinatti-Garboggini F."/>
            <person name="Marchini F.K."/>
            <person name="Rodrigues-Luiz G.F."/>
            <person name="Wagner G."/>
            <person name="Goldman G.H."/>
            <person name="Fietto J.L."/>
            <person name="Elias M.C."/>
            <person name="Goldman M.H."/>
            <person name="Sagot M.F."/>
            <person name="Pereira M."/>
            <person name="Stoco P.H."/>
            <person name="de Mendonca-Neto R.P."/>
            <person name="Teixeira S.M."/>
            <person name="Maciel T.E."/>
            <person name="de Oliveira Mendes T.A."/>
            <person name="Urmenyi T.P."/>
            <person name="de Souza W."/>
            <person name="Schenkman S."/>
            <person name="de Vasconcelos A.T."/>
        </authorList>
    </citation>
    <scope>NUCLEOTIDE SEQUENCE [LARGE SCALE GENOMIC DNA]</scope>
</reference>
<organism evidence="2 3">
    <name type="scientific">Strigomonas culicis</name>
    <dbReference type="NCBI Taxonomy" id="28005"/>
    <lineage>
        <taxon>Eukaryota</taxon>
        <taxon>Discoba</taxon>
        <taxon>Euglenozoa</taxon>
        <taxon>Kinetoplastea</taxon>
        <taxon>Metakinetoplastina</taxon>
        <taxon>Trypanosomatida</taxon>
        <taxon>Trypanosomatidae</taxon>
        <taxon>Strigomonadinae</taxon>
        <taxon>Strigomonas</taxon>
    </lineage>
</organism>
<evidence type="ECO:0000256" key="1">
    <source>
        <dbReference type="SAM" id="MobiDB-lite"/>
    </source>
</evidence>
<name>S9V4U7_9TRYP</name>
<gene>
    <name evidence="2" type="ORF">STCU_10321</name>
</gene>
<feature type="region of interest" description="Disordered" evidence="1">
    <location>
        <begin position="1"/>
        <end position="36"/>
    </location>
</feature>
<evidence type="ECO:0000313" key="3">
    <source>
        <dbReference type="Proteomes" id="UP000015354"/>
    </source>
</evidence>
<sequence length="86" mass="9241">MGHSAKITRGGNKKRVNQARQEAKQKAQGAKAHTTTVQETMAAKRALKQRSHAIAEQLKAKAGPVGSGPVVRMAAKPAKKEDKQEE</sequence>
<dbReference type="AlphaFoldDB" id="S9V4U7"/>
<comment type="caution">
    <text evidence="2">The sequence shown here is derived from an EMBL/GenBank/DDBJ whole genome shotgun (WGS) entry which is preliminary data.</text>
</comment>
<proteinExistence type="predicted"/>
<accession>S9V4U7</accession>
<protein>
    <submittedName>
        <fullName evidence="2">Uncharacterized protein</fullName>
    </submittedName>
</protein>
<keyword evidence="3" id="KW-1185">Reference proteome</keyword>
<feature type="region of interest" description="Disordered" evidence="1">
    <location>
        <begin position="57"/>
        <end position="86"/>
    </location>
</feature>
<dbReference type="EMBL" id="ATMH01010222">
    <property type="protein sequence ID" value="EPY17915.1"/>
    <property type="molecule type" value="Genomic_DNA"/>
</dbReference>
<dbReference type="OrthoDB" id="265041at2759"/>
<dbReference type="Proteomes" id="UP000015354">
    <property type="component" value="Unassembled WGS sequence"/>
</dbReference>
<evidence type="ECO:0000313" key="2">
    <source>
        <dbReference type="EMBL" id="EPY17915.1"/>
    </source>
</evidence>